<keyword evidence="8" id="KW-1185">Reference proteome</keyword>
<dbReference type="GO" id="GO:0016874">
    <property type="term" value="F:ligase activity"/>
    <property type="evidence" value="ECO:0007669"/>
    <property type="project" value="UniProtKB-KW"/>
</dbReference>
<dbReference type="SUPFAM" id="SSF56059">
    <property type="entry name" value="Glutathione synthetase ATP-binding domain-like"/>
    <property type="match status" value="1"/>
</dbReference>
<dbReference type="Gene3D" id="3.40.50.20">
    <property type="match status" value="1"/>
</dbReference>
<reference evidence="7 8" key="1">
    <citation type="submission" date="2022-04" db="EMBL/GenBank/DDBJ databases">
        <title>Spirosoma sp. strain RP8 genome sequencing and assembly.</title>
        <authorList>
            <person name="Jung Y."/>
        </authorList>
    </citation>
    <scope>NUCLEOTIDE SEQUENCE [LARGE SCALE GENOMIC DNA]</scope>
    <source>
        <strain evidence="7 8">RP8</strain>
    </source>
</reference>
<protein>
    <submittedName>
        <fullName evidence="7">RimK family alpha-L-glutamate ligase</fullName>
    </submittedName>
</protein>
<dbReference type="RefSeq" id="WP_248480719.1">
    <property type="nucleotide sequence ID" value="NZ_JALPRF010000013.1"/>
</dbReference>
<evidence type="ECO:0000256" key="3">
    <source>
        <dbReference type="ARBA" id="ARBA00022840"/>
    </source>
</evidence>
<dbReference type="InterPro" id="IPR011761">
    <property type="entry name" value="ATP-grasp"/>
</dbReference>
<sequence length="402" mass="43825">MSKSLNFLILATGQPTHYLLDAITKQGHTYEVHEPKDLYLYIDQSETGKDMIYNGANHLEKPVLLKTQSYDAVISAIGANLAHGASILRHLTENLGIYCAQTATGLETASNKLKTTQRLSTNGITVPPTVYAGEPTHIPFLIDKVGGLPAVAKLLQGSQGVGVFLLETPQATNTALESMYKLKVPLKIQGFVNGKNKDIRAIVVGDKVAVAMERTANQGSFRANLSQGGSGRKVELSDADKKLCVEAARAVDLRYAGVDLMKDDKGKSYIIEVNGNPGTKIVNITGYNHYYDLVNFVAERVGQIKAKRAEPEKGPRKEASASSGMVQAHNVHTKESRSMTAQEFSSLQFDGWTTDPKAVASKTAPPKTDKLVKVHNINSGETEMVSEYEFSLNQSRYIRLKD</sequence>
<dbReference type="Pfam" id="PF08443">
    <property type="entry name" value="RimK"/>
    <property type="match status" value="1"/>
</dbReference>
<dbReference type="PANTHER" id="PTHR21621:SF0">
    <property type="entry name" value="BETA-CITRYLGLUTAMATE SYNTHASE B-RELATED"/>
    <property type="match status" value="1"/>
</dbReference>
<gene>
    <name evidence="7" type="ORF">M0L20_28845</name>
</gene>
<keyword evidence="3 4" id="KW-0067">ATP-binding</keyword>
<evidence type="ECO:0000256" key="2">
    <source>
        <dbReference type="ARBA" id="ARBA00022741"/>
    </source>
</evidence>
<evidence type="ECO:0000256" key="4">
    <source>
        <dbReference type="PROSITE-ProRule" id="PRU00409"/>
    </source>
</evidence>
<dbReference type="Gene3D" id="3.30.470.20">
    <property type="entry name" value="ATP-grasp fold, B domain"/>
    <property type="match status" value="1"/>
</dbReference>
<feature type="domain" description="ATP-grasp" evidence="6">
    <location>
        <begin position="116"/>
        <end position="302"/>
    </location>
</feature>
<feature type="region of interest" description="Disordered" evidence="5">
    <location>
        <begin position="307"/>
        <end position="337"/>
    </location>
</feature>
<dbReference type="Gene3D" id="3.30.1490.20">
    <property type="entry name" value="ATP-grasp fold, A domain"/>
    <property type="match status" value="1"/>
</dbReference>
<dbReference type="NCBIfam" id="TIGR00768">
    <property type="entry name" value="rimK_fam"/>
    <property type="match status" value="1"/>
</dbReference>
<evidence type="ECO:0000256" key="1">
    <source>
        <dbReference type="ARBA" id="ARBA00022723"/>
    </source>
</evidence>
<dbReference type="EMBL" id="JALPRF010000013">
    <property type="protein sequence ID" value="MCK8495909.1"/>
    <property type="molecule type" value="Genomic_DNA"/>
</dbReference>
<evidence type="ECO:0000256" key="5">
    <source>
        <dbReference type="SAM" id="MobiDB-lite"/>
    </source>
</evidence>
<evidence type="ECO:0000313" key="7">
    <source>
        <dbReference type="EMBL" id="MCK8495909.1"/>
    </source>
</evidence>
<evidence type="ECO:0000313" key="8">
    <source>
        <dbReference type="Proteomes" id="UP001202180"/>
    </source>
</evidence>
<dbReference type="InterPro" id="IPR004666">
    <property type="entry name" value="Rp_bS6_RimK/Lys_biosynth_LsyX"/>
</dbReference>
<keyword evidence="2 4" id="KW-0547">Nucleotide-binding</keyword>
<dbReference type="Proteomes" id="UP001202180">
    <property type="component" value="Unassembled WGS sequence"/>
</dbReference>
<dbReference type="PROSITE" id="PS50975">
    <property type="entry name" value="ATP_GRASP"/>
    <property type="match status" value="1"/>
</dbReference>
<feature type="compositionally biased region" description="Basic and acidic residues" evidence="5">
    <location>
        <begin position="307"/>
        <end position="319"/>
    </location>
</feature>
<accession>A0ABT0HUT5</accession>
<comment type="caution">
    <text evidence="7">The sequence shown here is derived from an EMBL/GenBank/DDBJ whole genome shotgun (WGS) entry which is preliminary data.</text>
</comment>
<keyword evidence="1" id="KW-0479">Metal-binding</keyword>
<dbReference type="InterPro" id="IPR013651">
    <property type="entry name" value="ATP-grasp_RimK-type"/>
</dbReference>
<evidence type="ECO:0000259" key="6">
    <source>
        <dbReference type="PROSITE" id="PS50975"/>
    </source>
</evidence>
<keyword evidence="7" id="KW-0436">Ligase</keyword>
<dbReference type="PANTHER" id="PTHR21621">
    <property type="entry name" value="RIBOSOMAL PROTEIN S6 MODIFICATION PROTEIN"/>
    <property type="match status" value="1"/>
</dbReference>
<proteinExistence type="predicted"/>
<dbReference type="InterPro" id="IPR013815">
    <property type="entry name" value="ATP_grasp_subdomain_1"/>
</dbReference>
<name>A0ABT0HUT5_9BACT</name>
<organism evidence="7 8">
    <name type="scientific">Spirosoma liriopis</name>
    <dbReference type="NCBI Taxonomy" id="2937440"/>
    <lineage>
        <taxon>Bacteria</taxon>
        <taxon>Pseudomonadati</taxon>
        <taxon>Bacteroidota</taxon>
        <taxon>Cytophagia</taxon>
        <taxon>Cytophagales</taxon>
        <taxon>Cytophagaceae</taxon>
        <taxon>Spirosoma</taxon>
    </lineage>
</organism>